<dbReference type="EMBL" id="MN577573">
    <property type="protein sequence ID" value="QGT51180.1"/>
    <property type="molecule type" value="Genomic_DNA"/>
</dbReference>
<protein>
    <recommendedName>
        <fullName evidence="3">DUF2752 domain-containing protein</fullName>
    </recommendedName>
</protein>
<gene>
    <name evidence="2" type="ORF">Firmicute1046_2560</name>
</gene>
<evidence type="ECO:0000256" key="1">
    <source>
        <dbReference type="SAM" id="Phobius"/>
    </source>
</evidence>
<proteinExistence type="predicted"/>
<feature type="transmembrane region" description="Helical" evidence="1">
    <location>
        <begin position="7"/>
        <end position="26"/>
    </location>
</feature>
<dbReference type="InterPro" id="IPR021215">
    <property type="entry name" value="DUF2752"/>
</dbReference>
<keyword evidence="1" id="KW-1133">Transmembrane helix</keyword>
<reference evidence="2" key="1">
    <citation type="journal article" date="2020" name="J. ISSAAS">
        <title>Lactobacilli and other gastrointestinal microbiota of Peromyscus leucopus, reservoir host for agents of Lyme disease and other zoonoses in North America.</title>
        <authorList>
            <person name="Milovic A."/>
            <person name="Bassam K."/>
            <person name="Shao H."/>
            <person name="Chatzistamou I."/>
            <person name="Tufts D.M."/>
            <person name="Diuk-Wasser M."/>
            <person name="Barbour A.G."/>
        </authorList>
    </citation>
    <scope>NUCLEOTIDE SEQUENCE</scope>
    <source>
        <strain evidence="2">LL40</strain>
    </source>
</reference>
<evidence type="ECO:0008006" key="3">
    <source>
        <dbReference type="Google" id="ProtNLM"/>
    </source>
</evidence>
<feature type="transmembrane region" description="Helical" evidence="1">
    <location>
        <begin position="88"/>
        <end position="107"/>
    </location>
</feature>
<keyword evidence="1" id="KW-0812">Transmembrane</keyword>
<dbReference type="PROSITE" id="PS51257">
    <property type="entry name" value="PROKAR_LIPOPROTEIN"/>
    <property type="match status" value="1"/>
</dbReference>
<dbReference type="AlphaFoldDB" id="A0A650EN48"/>
<organism evidence="2">
    <name type="scientific">uncultured Bacillota bacterium</name>
    <dbReference type="NCBI Taxonomy" id="344338"/>
    <lineage>
        <taxon>Bacteria</taxon>
        <taxon>Bacillati</taxon>
        <taxon>Bacillota</taxon>
        <taxon>environmental samples</taxon>
    </lineage>
</organism>
<evidence type="ECO:0000313" key="2">
    <source>
        <dbReference type="EMBL" id="QGT51180.1"/>
    </source>
</evidence>
<name>A0A650EN48_9FIRM</name>
<dbReference type="Pfam" id="PF10825">
    <property type="entry name" value="DUF2752"/>
    <property type="match status" value="1"/>
</dbReference>
<sequence>MRQQIKSFFLTIIGIGAALTLFSFVVGCPFRRMTGIACPFCGMTRAALSVLRLDFAGAVQYHPLIFLLPPLGVILLFHVKQGKRLPQWIFYSVYILLGMLFLAVWLWRLCKGWI</sequence>
<keyword evidence="1" id="KW-0472">Membrane</keyword>
<feature type="transmembrane region" description="Helical" evidence="1">
    <location>
        <begin position="61"/>
        <end position="79"/>
    </location>
</feature>
<accession>A0A650EN48</accession>